<dbReference type="EMBL" id="CM001486">
    <property type="protein sequence ID" value="EIV99737.1"/>
    <property type="molecule type" value="Genomic_DNA"/>
</dbReference>
<dbReference type="Pfam" id="PF02361">
    <property type="entry name" value="CbiQ"/>
    <property type="match status" value="1"/>
</dbReference>
<comment type="subunit">
    <text evidence="9">Forms a stable energy-coupling factor (ECF) transporter complex composed of 2 membrane-embedded substrate-binding proteins (S component), 2 ATP-binding proteins (A component) and 2 transmembrane proteins (T component).</text>
</comment>
<dbReference type="HOGENOM" id="CLU_056469_2_2_9"/>
<proteinExistence type="inferred from homology"/>
<comment type="subcellular location">
    <subcellularLocation>
        <location evidence="1 9">Cell membrane</location>
        <topology evidence="1 9">Multi-pass membrane protein</topology>
    </subcellularLocation>
</comment>
<name>I8QXL0_9THEO</name>
<keyword evidence="6 9" id="KW-0812">Transmembrane</keyword>
<feature type="transmembrane region" description="Helical" evidence="9">
    <location>
        <begin position="73"/>
        <end position="97"/>
    </location>
</feature>
<evidence type="ECO:0000313" key="11">
    <source>
        <dbReference type="Proteomes" id="UP000005110"/>
    </source>
</evidence>
<evidence type="ECO:0000256" key="3">
    <source>
        <dbReference type="ARBA" id="ARBA00014042"/>
    </source>
</evidence>
<evidence type="ECO:0000256" key="1">
    <source>
        <dbReference type="ARBA" id="ARBA00004651"/>
    </source>
</evidence>
<reference evidence="10 11" key="1">
    <citation type="submission" date="2012-02" db="EMBL/GenBank/DDBJ databases">
        <title>Improved High-Quality Draft sequence of Thermoanaerobacter siderophilus SR4.</title>
        <authorList>
            <consortium name="US DOE Joint Genome Institute"/>
            <person name="Lucas S."/>
            <person name="Han J."/>
            <person name="Lapidus A."/>
            <person name="Cheng J.-F."/>
            <person name="Goodwin L."/>
            <person name="Pitluck S."/>
            <person name="Peters L."/>
            <person name="Detter J.C."/>
            <person name="Han C."/>
            <person name="Tapia R."/>
            <person name="Land M."/>
            <person name="Hauser L."/>
            <person name="Kyrpides N."/>
            <person name="Ivanova N."/>
            <person name="Pagani I."/>
            <person name="Hemme C."/>
            <person name="Woyke T."/>
        </authorList>
    </citation>
    <scope>NUCLEOTIDE SEQUENCE [LARGE SCALE GENOMIC DNA]</scope>
    <source>
        <strain evidence="10 11">SR4</strain>
    </source>
</reference>
<dbReference type="HAMAP" id="MF_01461">
    <property type="entry name" value="EcfT"/>
    <property type="match status" value="1"/>
</dbReference>
<evidence type="ECO:0000256" key="5">
    <source>
        <dbReference type="ARBA" id="ARBA00022475"/>
    </source>
</evidence>
<evidence type="ECO:0000256" key="8">
    <source>
        <dbReference type="ARBA" id="ARBA00023136"/>
    </source>
</evidence>
<accession>I8QXL0</accession>
<dbReference type="PANTHER" id="PTHR34857:SF2">
    <property type="entry name" value="SLL0384 PROTEIN"/>
    <property type="match status" value="1"/>
</dbReference>
<evidence type="ECO:0000313" key="10">
    <source>
        <dbReference type="EMBL" id="EIV99737.1"/>
    </source>
</evidence>
<keyword evidence="11" id="KW-1185">Reference proteome</keyword>
<organism evidence="10 11">
    <name type="scientific">Thermoanaerobacter siderophilus SR4</name>
    <dbReference type="NCBI Taxonomy" id="880478"/>
    <lineage>
        <taxon>Bacteria</taxon>
        <taxon>Bacillati</taxon>
        <taxon>Bacillota</taxon>
        <taxon>Clostridia</taxon>
        <taxon>Thermoanaerobacterales</taxon>
        <taxon>Thermoanaerobacteraceae</taxon>
        <taxon>Thermoanaerobacter</taxon>
    </lineage>
</organism>
<feature type="transmembrane region" description="Helical" evidence="9">
    <location>
        <begin position="150"/>
        <end position="172"/>
    </location>
</feature>
<evidence type="ECO:0000256" key="4">
    <source>
        <dbReference type="ARBA" id="ARBA00022448"/>
    </source>
</evidence>
<feature type="transmembrane region" description="Helical" evidence="9">
    <location>
        <begin position="109"/>
        <end position="130"/>
    </location>
</feature>
<feature type="transmembrane region" description="Helical" evidence="9">
    <location>
        <begin position="247"/>
        <end position="266"/>
    </location>
</feature>
<gene>
    <name evidence="9" type="primary">ecfT</name>
    <name evidence="10" type="ORF">ThesiDRAFT1_0736</name>
</gene>
<dbReference type="GO" id="GO:0022857">
    <property type="term" value="F:transmembrane transporter activity"/>
    <property type="evidence" value="ECO:0007669"/>
    <property type="project" value="UniProtKB-UniRule"/>
</dbReference>
<evidence type="ECO:0000256" key="6">
    <source>
        <dbReference type="ARBA" id="ARBA00022692"/>
    </source>
</evidence>
<keyword evidence="7 9" id="KW-1133">Transmembrane helix</keyword>
<dbReference type="Proteomes" id="UP000005110">
    <property type="component" value="Chromosome"/>
</dbReference>
<keyword evidence="5 9" id="KW-1003">Cell membrane</keyword>
<feature type="transmembrane region" description="Helical" evidence="9">
    <location>
        <begin position="22"/>
        <end position="39"/>
    </location>
</feature>
<keyword evidence="8 9" id="KW-0472">Membrane</keyword>
<comment type="similarity">
    <text evidence="2 9">Belongs to the energy-coupling factor EcfT family.</text>
</comment>
<dbReference type="PATRIC" id="fig|880478.3.peg.1899"/>
<dbReference type="AlphaFoldDB" id="I8QXL0"/>
<sequence length="268" mass="30231">MFRNITIGQYIPGDSVVHKLDPRIKIIITFIFIVAIFFINKLSGYLFAVLYLYLVIAISKIPFSYILKGLRPVIIILLLTVSLNMFFTPGGTILYTLGPLKITTSGLRLAVFMGLRLIFLIIGTSLLTLTTSPISLTDGIEHILKPFSRIGIPAHELAMMMTIALRFIPTLIEEAEKIMKAQMARGADFESGNIVKRAKGLVPLLVPLFISAFRRADELAVAMESRCYRGGQNRTRMKQLKIQPRDYEALAVTLIMVLLIVWNRVWTW</sequence>
<comment type="function">
    <text evidence="9">Transmembrane (T) component of an energy-coupling factor (ECF) ABC-transporter complex. Unlike classic ABC transporters this ECF transporter provides the energy necessary to transport a number of different substrates.</text>
</comment>
<dbReference type="GO" id="GO:0005886">
    <property type="term" value="C:plasma membrane"/>
    <property type="evidence" value="ECO:0007669"/>
    <property type="project" value="UniProtKB-SubCell"/>
</dbReference>
<evidence type="ECO:0000256" key="9">
    <source>
        <dbReference type="HAMAP-Rule" id="MF_01461"/>
    </source>
</evidence>
<dbReference type="PANTHER" id="PTHR34857">
    <property type="entry name" value="SLL0384 PROTEIN"/>
    <property type="match status" value="1"/>
</dbReference>
<dbReference type="CDD" id="cd16914">
    <property type="entry name" value="EcfT"/>
    <property type="match status" value="1"/>
</dbReference>
<evidence type="ECO:0000256" key="7">
    <source>
        <dbReference type="ARBA" id="ARBA00022989"/>
    </source>
</evidence>
<evidence type="ECO:0000256" key="2">
    <source>
        <dbReference type="ARBA" id="ARBA00005660"/>
    </source>
</evidence>
<keyword evidence="4 9" id="KW-0813">Transport</keyword>
<protein>
    <recommendedName>
        <fullName evidence="3 9">Energy-coupling factor transporter transmembrane protein EcfT</fullName>
        <shortName evidence="9">ECF transporter T component EcfT</shortName>
    </recommendedName>
</protein>
<dbReference type="InterPro" id="IPR051611">
    <property type="entry name" value="ECF_transporter_component"/>
</dbReference>
<dbReference type="InterPro" id="IPR003339">
    <property type="entry name" value="ABC/ECF_trnsptr_transmembrane"/>
</dbReference>
<dbReference type="RefSeq" id="WP_006569565.1">
    <property type="nucleotide sequence ID" value="NZ_CM001486.1"/>
</dbReference>
<dbReference type="InterPro" id="IPR024919">
    <property type="entry name" value="EcfT"/>
</dbReference>